<reference evidence="7 8" key="1">
    <citation type="submission" date="2025-05" db="UniProtKB">
        <authorList>
            <consortium name="RefSeq"/>
        </authorList>
    </citation>
    <scope>IDENTIFICATION</scope>
</reference>
<protein>
    <recommendedName>
        <fullName evidence="5">ETFB lysine methyltransferase</fullName>
    </recommendedName>
    <alternativeName>
        <fullName evidence="4">Protein N-lysine methyltransferase METTL20</fullName>
    </alternativeName>
</protein>
<organism evidence="6 7">
    <name type="scientific">Aplysia californica</name>
    <name type="common">California sea hare</name>
    <dbReference type="NCBI Taxonomy" id="6500"/>
    <lineage>
        <taxon>Eukaryota</taxon>
        <taxon>Metazoa</taxon>
        <taxon>Spiralia</taxon>
        <taxon>Lophotrochozoa</taxon>
        <taxon>Mollusca</taxon>
        <taxon>Gastropoda</taxon>
        <taxon>Heterobranchia</taxon>
        <taxon>Euthyneura</taxon>
        <taxon>Tectipleura</taxon>
        <taxon>Aplysiida</taxon>
        <taxon>Aplysioidea</taxon>
        <taxon>Aplysiidae</taxon>
        <taxon>Aplysia</taxon>
    </lineage>
</organism>
<keyword evidence="6" id="KW-1185">Reference proteome</keyword>
<sequence>MNRLFLQAMVKQHTKVTRVHLTPEVGLHLITPQCHLWRSPGESSPFDDPFWAFYWPGGQALTRYILDRPKCVQNKCVLDIGSGCGSAAIAAKMSGASHVLANDVDPVASVAIDLNMRENSVKLDINTKNLLSAKPSGAANVVLMGDMFYDPDFAQMIVWWLQHLSPDTTVLIGDPDRLPFVNHPMKKFLHLVADYELPQDCRLENNGLTQGKVWMYKAS</sequence>
<dbReference type="RefSeq" id="XP_005093966.1">
    <property type="nucleotide sequence ID" value="XM_005093909.3"/>
</dbReference>
<evidence type="ECO:0000313" key="6">
    <source>
        <dbReference type="Proteomes" id="UP000694888"/>
    </source>
</evidence>
<dbReference type="GO" id="GO:0032259">
    <property type="term" value="P:methylation"/>
    <property type="evidence" value="ECO:0007669"/>
    <property type="project" value="UniProtKB-KW"/>
</dbReference>
<evidence type="ECO:0000256" key="5">
    <source>
        <dbReference type="ARBA" id="ARBA00042266"/>
    </source>
</evidence>
<evidence type="ECO:0000256" key="3">
    <source>
        <dbReference type="ARBA" id="ARBA00037932"/>
    </source>
</evidence>
<dbReference type="GeneID" id="101846121"/>
<comment type="similarity">
    <text evidence="3">Belongs to the methyltransferase superfamily. ETFBKMT family.</text>
</comment>
<gene>
    <name evidence="7 8 9" type="primary">LOC101846121</name>
</gene>
<dbReference type="Proteomes" id="UP000694888">
    <property type="component" value="Unplaced"/>
</dbReference>
<evidence type="ECO:0000256" key="2">
    <source>
        <dbReference type="ARBA" id="ARBA00022679"/>
    </source>
</evidence>
<evidence type="ECO:0000256" key="4">
    <source>
        <dbReference type="ARBA" id="ARBA00041867"/>
    </source>
</evidence>
<dbReference type="CDD" id="cd02440">
    <property type="entry name" value="AdoMet_MTases"/>
    <property type="match status" value="1"/>
</dbReference>
<keyword evidence="1 7" id="KW-0489">Methyltransferase</keyword>
<evidence type="ECO:0000313" key="8">
    <source>
        <dbReference type="RefSeq" id="XP_005093966.1"/>
    </source>
</evidence>
<proteinExistence type="inferred from homology"/>
<dbReference type="SUPFAM" id="SSF53335">
    <property type="entry name" value="S-adenosyl-L-methionine-dependent methyltransferases"/>
    <property type="match status" value="1"/>
</dbReference>
<dbReference type="InterPro" id="IPR029063">
    <property type="entry name" value="SAM-dependent_MTases_sf"/>
</dbReference>
<dbReference type="Gene3D" id="3.40.50.150">
    <property type="entry name" value="Vaccinia Virus protein VP39"/>
    <property type="match status" value="1"/>
</dbReference>
<dbReference type="Pfam" id="PF06325">
    <property type="entry name" value="PrmA"/>
    <property type="match status" value="1"/>
</dbReference>
<accession>A0ABM0JHT2</accession>
<name>A0ABM0JHT2_APLCA</name>
<keyword evidence="2" id="KW-0808">Transferase</keyword>
<dbReference type="GO" id="GO:0008168">
    <property type="term" value="F:methyltransferase activity"/>
    <property type="evidence" value="ECO:0007669"/>
    <property type="project" value="UniProtKB-KW"/>
</dbReference>
<evidence type="ECO:0000313" key="7">
    <source>
        <dbReference type="RefSeq" id="XP_005093965.1"/>
    </source>
</evidence>
<dbReference type="InterPro" id="IPR050078">
    <property type="entry name" value="Ribosomal_L11_MeTrfase_PrmA"/>
</dbReference>
<dbReference type="PANTHER" id="PTHR43648:SF1">
    <property type="entry name" value="ELECTRON TRANSFER FLAVOPROTEIN BETA SUBUNIT LYSINE METHYLTRANSFERASE"/>
    <property type="match status" value="1"/>
</dbReference>
<evidence type="ECO:0000313" key="9">
    <source>
        <dbReference type="RefSeq" id="XP_035824531.1"/>
    </source>
</evidence>
<evidence type="ECO:0000256" key="1">
    <source>
        <dbReference type="ARBA" id="ARBA00022603"/>
    </source>
</evidence>
<dbReference type="RefSeq" id="XP_005093965.1">
    <property type="nucleotide sequence ID" value="XM_005093908.3"/>
</dbReference>
<dbReference type="RefSeq" id="XP_035824531.1">
    <property type="nucleotide sequence ID" value="XM_035968638.1"/>
</dbReference>
<dbReference type="PANTHER" id="PTHR43648">
    <property type="entry name" value="ELECTRON TRANSFER FLAVOPROTEIN BETA SUBUNIT LYSINE METHYLTRANSFERASE"/>
    <property type="match status" value="1"/>
</dbReference>